<evidence type="ECO:0000313" key="1">
    <source>
        <dbReference type="EMBL" id="KAF4392971.1"/>
    </source>
</evidence>
<organism evidence="1 2">
    <name type="scientific">Cannabis sativa</name>
    <name type="common">Hemp</name>
    <name type="synonym">Marijuana</name>
    <dbReference type="NCBI Taxonomy" id="3483"/>
    <lineage>
        <taxon>Eukaryota</taxon>
        <taxon>Viridiplantae</taxon>
        <taxon>Streptophyta</taxon>
        <taxon>Embryophyta</taxon>
        <taxon>Tracheophyta</taxon>
        <taxon>Spermatophyta</taxon>
        <taxon>Magnoliopsida</taxon>
        <taxon>eudicotyledons</taxon>
        <taxon>Gunneridae</taxon>
        <taxon>Pentapetalae</taxon>
        <taxon>rosids</taxon>
        <taxon>fabids</taxon>
        <taxon>Rosales</taxon>
        <taxon>Cannabaceae</taxon>
        <taxon>Cannabis</taxon>
    </lineage>
</organism>
<reference evidence="1 2" key="1">
    <citation type="journal article" date="2020" name="bioRxiv">
        <title>Sequence and annotation of 42 cannabis genomes reveals extensive copy number variation in cannabinoid synthesis and pathogen resistance genes.</title>
        <authorList>
            <person name="Mckernan K.J."/>
            <person name="Helbert Y."/>
            <person name="Kane L.T."/>
            <person name="Ebling H."/>
            <person name="Zhang L."/>
            <person name="Liu B."/>
            <person name="Eaton Z."/>
            <person name="Mclaughlin S."/>
            <person name="Kingan S."/>
            <person name="Baybayan P."/>
            <person name="Concepcion G."/>
            <person name="Jordan M."/>
            <person name="Riva A."/>
            <person name="Barbazuk W."/>
            <person name="Harkins T."/>
        </authorList>
    </citation>
    <scope>NUCLEOTIDE SEQUENCE [LARGE SCALE GENOMIC DNA]</scope>
    <source>
        <strain evidence="2">cv. Jamaican Lion 4</strain>
        <tissue evidence="1">Leaf</tissue>
    </source>
</reference>
<evidence type="ECO:0000313" key="2">
    <source>
        <dbReference type="Proteomes" id="UP000583929"/>
    </source>
</evidence>
<dbReference type="AlphaFoldDB" id="A0A7J6HDN2"/>
<dbReference type="EMBL" id="JAATIQ010000050">
    <property type="protein sequence ID" value="KAF4392971.1"/>
    <property type="molecule type" value="Genomic_DNA"/>
</dbReference>
<protein>
    <submittedName>
        <fullName evidence="1">Uncharacterized protein</fullName>
    </submittedName>
</protein>
<comment type="caution">
    <text evidence="1">The sequence shown here is derived from an EMBL/GenBank/DDBJ whole genome shotgun (WGS) entry which is preliminary data.</text>
</comment>
<sequence>MKIGFSEYWKTEDEKLEMTTAEEKEGKEKKKVRKIQRSAADDDDDQLWAKAHDKYTPTGPEICLRNIRILAIDI</sequence>
<name>A0A7J6HDN2_CANSA</name>
<dbReference type="Proteomes" id="UP000583929">
    <property type="component" value="Unassembled WGS sequence"/>
</dbReference>
<keyword evidence="2" id="KW-1185">Reference proteome</keyword>
<proteinExistence type="predicted"/>
<accession>A0A7J6HDN2</accession>
<gene>
    <name evidence="1" type="ORF">G4B88_011966</name>
</gene>